<accession>X1BZL6</accession>
<dbReference type="EMBL" id="BART01026804">
    <property type="protein sequence ID" value="GAH01296.1"/>
    <property type="molecule type" value="Genomic_DNA"/>
</dbReference>
<dbReference type="InterPro" id="IPR029063">
    <property type="entry name" value="SAM-dependent_MTases_sf"/>
</dbReference>
<keyword evidence="2" id="KW-0489">Methyltransferase</keyword>
<feature type="non-terminal residue" evidence="5">
    <location>
        <position position="1"/>
    </location>
</feature>
<name>X1BZL6_9ZZZZ</name>
<comment type="caution">
    <text evidence="5">The sequence shown here is derived from an EMBL/GenBank/DDBJ whole genome shotgun (WGS) entry which is preliminary data.</text>
</comment>
<dbReference type="GO" id="GO:0008170">
    <property type="term" value="F:N-methyltransferase activity"/>
    <property type="evidence" value="ECO:0007669"/>
    <property type="project" value="InterPro"/>
</dbReference>
<dbReference type="InterPro" id="IPR002052">
    <property type="entry name" value="DNA_methylase_N6_adenine_CS"/>
</dbReference>
<feature type="domain" description="DNA methylase N-4/N-6" evidence="4">
    <location>
        <begin position="67"/>
        <end position="181"/>
    </location>
</feature>
<reference evidence="5" key="1">
    <citation type="journal article" date="2014" name="Front. Microbiol.">
        <title>High frequency of phylogenetically diverse reductive dehalogenase-homologous genes in deep subseafloor sedimentary metagenomes.</title>
        <authorList>
            <person name="Kawai M."/>
            <person name="Futagami T."/>
            <person name="Toyoda A."/>
            <person name="Takaki Y."/>
            <person name="Nishi S."/>
            <person name="Hori S."/>
            <person name="Arai W."/>
            <person name="Tsubouchi T."/>
            <person name="Morono Y."/>
            <person name="Uchiyama I."/>
            <person name="Ito T."/>
            <person name="Fujiyama A."/>
            <person name="Inagaki F."/>
            <person name="Takami H."/>
        </authorList>
    </citation>
    <scope>NUCLEOTIDE SEQUENCE</scope>
    <source>
        <strain evidence="5">Expedition CK06-06</strain>
    </source>
</reference>
<dbReference type="SUPFAM" id="SSF53335">
    <property type="entry name" value="S-adenosyl-L-methionine-dependent methyltransferases"/>
    <property type="match status" value="1"/>
</dbReference>
<sequence>KNVKEILKSKWKYLPIDTKYFDEDFKWNLISSLSQNNNLDEVLDGILIKSDNFQALNLVMKKCYEKVNLIYIDPPFNTGKKEYLYKNDYMDSSWLVMMINRLYLAKELLHQMGNIFVRIDNNGNHYVKFLLDLVLGKSNFRNEIIINKTRAKKQRKKPFIQQTESLFFYSKSNEYFFNQLQLPRKDPRWFELVDFPRPNENPRVVLGKTYYPPKNRRWGLSQERINDFEQKGKVRINQNKKYIDCLGNVIEEKP</sequence>
<gene>
    <name evidence="5" type="ORF">S01H4_47689</name>
</gene>
<dbReference type="AlphaFoldDB" id="X1BZL6"/>
<evidence type="ECO:0000313" key="5">
    <source>
        <dbReference type="EMBL" id="GAH01296.1"/>
    </source>
</evidence>
<dbReference type="Pfam" id="PF01555">
    <property type="entry name" value="N6_N4_Mtase"/>
    <property type="match status" value="1"/>
</dbReference>
<evidence type="ECO:0000256" key="1">
    <source>
        <dbReference type="ARBA" id="ARBA00006594"/>
    </source>
</evidence>
<protein>
    <recommendedName>
        <fullName evidence="4">DNA methylase N-4/N-6 domain-containing protein</fullName>
    </recommendedName>
</protein>
<organism evidence="5">
    <name type="scientific">marine sediment metagenome</name>
    <dbReference type="NCBI Taxonomy" id="412755"/>
    <lineage>
        <taxon>unclassified sequences</taxon>
        <taxon>metagenomes</taxon>
        <taxon>ecological metagenomes</taxon>
    </lineage>
</organism>
<proteinExistence type="inferred from homology"/>
<dbReference type="Gene3D" id="3.40.50.150">
    <property type="entry name" value="Vaccinia Virus protein VP39"/>
    <property type="match status" value="1"/>
</dbReference>
<evidence type="ECO:0000256" key="2">
    <source>
        <dbReference type="ARBA" id="ARBA00022603"/>
    </source>
</evidence>
<dbReference type="GO" id="GO:0003677">
    <property type="term" value="F:DNA binding"/>
    <property type="evidence" value="ECO:0007669"/>
    <property type="project" value="InterPro"/>
</dbReference>
<evidence type="ECO:0000259" key="4">
    <source>
        <dbReference type="Pfam" id="PF01555"/>
    </source>
</evidence>
<dbReference type="PROSITE" id="PS00092">
    <property type="entry name" value="N6_MTASE"/>
    <property type="match status" value="1"/>
</dbReference>
<keyword evidence="3" id="KW-0808">Transferase</keyword>
<dbReference type="InterPro" id="IPR002941">
    <property type="entry name" value="DNA_methylase_N4/N6"/>
</dbReference>
<dbReference type="GO" id="GO:0032259">
    <property type="term" value="P:methylation"/>
    <property type="evidence" value="ECO:0007669"/>
    <property type="project" value="UniProtKB-KW"/>
</dbReference>
<comment type="similarity">
    <text evidence="1">Belongs to the N(4)/N(6)-methyltransferase family.</text>
</comment>
<evidence type="ECO:0000256" key="3">
    <source>
        <dbReference type="ARBA" id="ARBA00022679"/>
    </source>
</evidence>